<dbReference type="InterPro" id="IPR039660">
    <property type="entry name" value="Ribosomal_eL14"/>
</dbReference>
<dbReference type="Pfam" id="PF01929">
    <property type="entry name" value="Ribosomal_L14e"/>
    <property type="match status" value="1"/>
</dbReference>
<gene>
    <name evidence="5" type="ORF">IMG5_195490</name>
</gene>
<feature type="domain" description="Large ribosomal subunit protein eL14" evidence="4">
    <location>
        <begin position="44"/>
        <end position="117"/>
    </location>
</feature>
<evidence type="ECO:0000313" key="6">
    <source>
        <dbReference type="Proteomes" id="UP000008983"/>
    </source>
</evidence>
<keyword evidence="6" id="KW-1185">Reference proteome</keyword>
<dbReference type="AlphaFoldDB" id="G0R4Y4"/>
<accession>G0R4Y4</accession>
<dbReference type="CDD" id="cd23702">
    <property type="entry name" value="eL14"/>
    <property type="match status" value="1"/>
</dbReference>
<dbReference type="Gene3D" id="2.30.30.30">
    <property type="match status" value="1"/>
</dbReference>
<evidence type="ECO:0000256" key="1">
    <source>
        <dbReference type="ARBA" id="ARBA00006592"/>
    </source>
</evidence>
<dbReference type="Gene3D" id="6.10.250.2270">
    <property type="match status" value="1"/>
</dbReference>
<dbReference type="InterPro" id="IPR002784">
    <property type="entry name" value="Ribosomal_eL14_dom"/>
</dbReference>
<evidence type="ECO:0000256" key="3">
    <source>
        <dbReference type="ARBA" id="ARBA00023274"/>
    </source>
</evidence>
<dbReference type="GO" id="GO:0042273">
    <property type="term" value="P:ribosomal large subunit biogenesis"/>
    <property type="evidence" value="ECO:0007669"/>
    <property type="project" value="TreeGrafter"/>
</dbReference>
<dbReference type="PANTHER" id="PTHR11127">
    <property type="entry name" value="60S RIBOSOMAL PROTEIN L14"/>
    <property type="match status" value="1"/>
</dbReference>
<dbReference type="InterPro" id="IPR008991">
    <property type="entry name" value="Translation_prot_SH3-like_sf"/>
</dbReference>
<dbReference type="RefSeq" id="XP_004024378.1">
    <property type="nucleotide sequence ID" value="XM_004024329.1"/>
</dbReference>
<name>G0R4Y4_ICHMU</name>
<dbReference type="eggNOG" id="KOG3421">
    <property type="taxonomic scope" value="Eukaryota"/>
</dbReference>
<evidence type="ECO:0000259" key="4">
    <source>
        <dbReference type="Pfam" id="PF01929"/>
    </source>
</evidence>
<dbReference type="EMBL" id="GL984358">
    <property type="protein sequence ID" value="EGR27468.1"/>
    <property type="molecule type" value="Genomic_DNA"/>
</dbReference>
<dbReference type="SUPFAM" id="SSF50104">
    <property type="entry name" value="Translation proteins SH3-like domain"/>
    <property type="match status" value="1"/>
</dbReference>
<dbReference type="STRING" id="857967.G0R4Y4"/>
<dbReference type="GO" id="GO:0003723">
    <property type="term" value="F:RNA binding"/>
    <property type="evidence" value="ECO:0007669"/>
    <property type="project" value="InterPro"/>
</dbReference>
<dbReference type="GO" id="GO:0022625">
    <property type="term" value="C:cytosolic large ribosomal subunit"/>
    <property type="evidence" value="ECO:0007669"/>
    <property type="project" value="TreeGrafter"/>
</dbReference>
<evidence type="ECO:0000313" key="5">
    <source>
        <dbReference type="EMBL" id="EGR27468.1"/>
    </source>
</evidence>
<dbReference type="OMA" id="KLCFVVD"/>
<dbReference type="InParanoid" id="G0R4Y4"/>
<evidence type="ECO:0000256" key="2">
    <source>
        <dbReference type="ARBA" id="ARBA00022980"/>
    </source>
</evidence>
<proteinExistence type="inferred from homology"/>
<dbReference type="GO" id="GO:0003735">
    <property type="term" value="F:structural constituent of ribosome"/>
    <property type="evidence" value="ECO:0007669"/>
    <property type="project" value="InterPro"/>
</dbReference>
<dbReference type="GO" id="GO:0006412">
    <property type="term" value="P:translation"/>
    <property type="evidence" value="ECO:0007669"/>
    <property type="project" value="InterPro"/>
</dbReference>
<sequence length="138" mass="15950">MVFNKFVQVGRVVYINFGSDKGKLAVIVDIVNQNRVLVDGDNVKRQVIPIKRVNLTKFHITDVKLHQRTTVLRKKIQKFDLNKKYAETAFAKRQAVKAKRASLTDFDRFKVMVLKKRLARINTKPKSSKPKQVKKSAK</sequence>
<dbReference type="Proteomes" id="UP000008983">
    <property type="component" value="Unassembled WGS sequence"/>
</dbReference>
<reference evidence="5 6" key="1">
    <citation type="submission" date="2011-07" db="EMBL/GenBank/DDBJ databases">
        <authorList>
            <person name="Coyne R."/>
            <person name="Brami D."/>
            <person name="Johnson J."/>
            <person name="Hostetler J."/>
            <person name="Hannick L."/>
            <person name="Clark T."/>
            <person name="Cassidy-Hanley D."/>
            <person name="Inman J."/>
        </authorList>
    </citation>
    <scope>NUCLEOTIDE SEQUENCE [LARGE SCALE GENOMIC DNA]</scope>
    <source>
        <strain evidence="5 6">G5</strain>
    </source>
</reference>
<keyword evidence="2 5" id="KW-0689">Ribosomal protein</keyword>
<dbReference type="FunCoup" id="G0R4Y4">
    <property type="interactions" value="490"/>
</dbReference>
<dbReference type="GeneID" id="14903538"/>
<dbReference type="OrthoDB" id="1875589at2759"/>
<dbReference type="InterPro" id="IPR014722">
    <property type="entry name" value="Rib_uL2_dom2"/>
</dbReference>
<comment type="similarity">
    <text evidence="1">Belongs to the eukaryotic ribosomal protein eL14 family.</text>
</comment>
<keyword evidence="3" id="KW-0687">Ribonucleoprotein</keyword>
<protein>
    <submittedName>
        <fullName evidence="5">Ribosomal protein, putative</fullName>
    </submittedName>
</protein>
<dbReference type="PANTHER" id="PTHR11127:SF2">
    <property type="entry name" value="LARGE RIBOSOMAL SUBUNIT PROTEIN EL14"/>
    <property type="match status" value="1"/>
</dbReference>
<organism evidence="5 6">
    <name type="scientific">Ichthyophthirius multifiliis</name>
    <name type="common">White spot disease agent</name>
    <name type="synonym">Ich</name>
    <dbReference type="NCBI Taxonomy" id="5932"/>
    <lineage>
        <taxon>Eukaryota</taxon>
        <taxon>Sar</taxon>
        <taxon>Alveolata</taxon>
        <taxon>Ciliophora</taxon>
        <taxon>Intramacronucleata</taxon>
        <taxon>Oligohymenophorea</taxon>
        <taxon>Hymenostomatida</taxon>
        <taxon>Ophryoglenina</taxon>
        <taxon>Ichthyophthirius</taxon>
    </lineage>
</organism>